<dbReference type="EMBL" id="BHVU01000144">
    <property type="protein sequence ID" value="GCA93886.1"/>
    <property type="molecule type" value="Genomic_DNA"/>
</dbReference>
<evidence type="ECO:0000313" key="2">
    <source>
        <dbReference type="Proteomes" id="UP000321223"/>
    </source>
</evidence>
<sequence>MTLGGTASNFNDFVGNWDRDDYYKFTLTSDSVLDLKLTGLTANAYVRLLDSTGAWITGSFNDGIVDETIQEVL</sequence>
<dbReference type="AlphaFoldDB" id="A0A510PJ93"/>
<reference evidence="1 2" key="1">
    <citation type="journal article" date="2019" name="Appl. Environ. Microbiol.">
        <title>Co-occurrence of broad and narrow host-range viruses infecting the toxic bloom-forming cyanobacterium Microcystis aeruginosa.</title>
        <authorList>
            <person name="Morimoto D."/>
            <person name="Tominaga K."/>
            <person name="Nishimura Y."/>
            <person name="Yoshida N."/>
            <person name="Kimura S."/>
            <person name="Sako Y."/>
            <person name="Yoshida T."/>
        </authorList>
    </citation>
    <scope>NUCLEOTIDE SEQUENCE [LARGE SCALE GENOMIC DNA]</scope>
    <source>
        <strain evidence="1 2">11-30S32</strain>
    </source>
</reference>
<dbReference type="Proteomes" id="UP000321223">
    <property type="component" value="Unassembled WGS sequence"/>
</dbReference>
<proteinExistence type="predicted"/>
<evidence type="ECO:0000313" key="1">
    <source>
        <dbReference type="EMBL" id="GCA93886.1"/>
    </source>
</evidence>
<dbReference type="Gene3D" id="2.60.120.380">
    <property type="match status" value="1"/>
</dbReference>
<organism evidence="1 2">
    <name type="scientific">Microcystis aeruginosa 11-30S32</name>
    <dbReference type="NCBI Taxonomy" id="2358142"/>
    <lineage>
        <taxon>Bacteria</taxon>
        <taxon>Bacillati</taxon>
        <taxon>Cyanobacteriota</taxon>
        <taxon>Cyanophyceae</taxon>
        <taxon>Oscillatoriophycideae</taxon>
        <taxon>Chroococcales</taxon>
        <taxon>Microcystaceae</taxon>
        <taxon>Microcystis</taxon>
    </lineage>
</organism>
<accession>A0A510PJ93</accession>
<name>A0A510PJ93_MICAE</name>
<feature type="non-terminal residue" evidence="1">
    <location>
        <position position="73"/>
    </location>
</feature>
<comment type="caution">
    <text evidence="1">The sequence shown here is derived from an EMBL/GenBank/DDBJ whole genome shotgun (WGS) entry which is preliminary data.</text>
</comment>
<protein>
    <submittedName>
        <fullName evidence="1">Uncharacterized protein</fullName>
    </submittedName>
</protein>
<dbReference type="SUPFAM" id="SSF89260">
    <property type="entry name" value="Collagen-binding domain"/>
    <property type="match status" value="1"/>
</dbReference>
<gene>
    <name evidence="1" type="ORF">MAE30S32_25380</name>
</gene>